<accession>A0A0K0DD57</accession>
<evidence type="ECO:0000256" key="9">
    <source>
        <dbReference type="ARBA" id="ARBA00043149"/>
    </source>
</evidence>
<dbReference type="FunFam" id="3.30.420.40:FF:000177">
    <property type="entry name" value="Glycerol kinase"/>
    <property type="match status" value="1"/>
</dbReference>
<dbReference type="NCBIfam" id="TIGR01311">
    <property type="entry name" value="glycerol_kin"/>
    <property type="match status" value="1"/>
</dbReference>
<dbReference type="PIRSF" id="PIRSF000538">
    <property type="entry name" value="GlpK"/>
    <property type="match status" value="1"/>
</dbReference>
<dbReference type="GO" id="GO:0004370">
    <property type="term" value="F:glycerol kinase activity"/>
    <property type="evidence" value="ECO:0007669"/>
    <property type="project" value="UniProtKB-EC"/>
</dbReference>
<keyword evidence="14" id="KW-1185">Reference proteome</keyword>
<evidence type="ECO:0000256" key="10">
    <source>
        <dbReference type="ARBA" id="ARBA00052101"/>
    </source>
</evidence>
<reference evidence="15" key="2">
    <citation type="submission" date="2017-02" db="UniProtKB">
        <authorList>
            <consortium name="WormBaseParasite"/>
        </authorList>
    </citation>
    <scope>IDENTIFICATION</scope>
</reference>
<dbReference type="Proteomes" id="UP000035642">
    <property type="component" value="Unassembled WGS sequence"/>
</dbReference>
<comment type="pathway">
    <text evidence="1">Polyol metabolism; glycerol degradation via glycerol kinase pathway; sn-glycerol 3-phosphate from glycerol: step 1/1.</text>
</comment>
<dbReference type="InterPro" id="IPR043129">
    <property type="entry name" value="ATPase_NBD"/>
</dbReference>
<comment type="catalytic activity">
    <reaction evidence="10">
        <text>glycerol + ATP = sn-glycerol 3-phosphate + ADP + H(+)</text>
        <dbReference type="Rhea" id="RHEA:21644"/>
        <dbReference type="ChEBI" id="CHEBI:15378"/>
        <dbReference type="ChEBI" id="CHEBI:17754"/>
        <dbReference type="ChEBI" id="CHEBI:30616"/>
        <dbReference type="ChEBI" id="CHEBI:57597"/>
        <dbReference type="ChEBI" id="CHEBI:456216"/>
        <dbReference type="EC" id="2.7.1.30"/>
    </reaction>
</comment>
<dbReference type="GO" id="GO:0046167">
    <property type="term" value="P:glycerol-3-phosphate biosynthetic process"/>
    <property type="evidence" value="ECO:0007669"/>
    <property type="project" value="TreeGrafter"/>
</dbReference>
<keyword evidence="6" id="KW-0418">Kinase</keyword>
<comment type="similarity">
    <text evidence="2">Belongs to the FGGY kinase family.</text>
</comment>
<evidence type="ECO:0000256" key="7">
    <source>
        <dbReference type="ARBA" id="ARBA00022798"/>
    </source>
</evidence>
<feature type="domain" description="Carbohydrate kinase FGGY C-terminal" evidence="13">
    <location>
        <begin position="270"/>
        <end position="406"/>
    </location>
</feature>
<evidence type="ECO:0000313" key="14">
    <source>
        <dbReference type="Proteomes" id="UP000035642"/>
    </source>
</evidence>
<evidence type="ECO:0000259" key="13">
    <source>
        <dbReference type="Pfam" id="PF02782"/>
    </source>
</evidence>
<keyword evidence="8" id="KW-0067">ATP-binding</keyword>
<evidence type="ECO:0000256" key="6">
    <source>
        <dbReference type="ARBA" id="ARBA00022777"/>
    </source>
</evidence>
<evidence type="ECO:0000256" key="1">
    <source>
        <dbReference type="ARBA" id="ARBA00005190"/>
    </source>
</evidence>
<evidence type="ECO:0000313" key="15">
    <source>
        <dbReference type="WBParaSite" id="ACAC_0000860201-mRNA-1"/>
    </source>
</evidence>
<keyword evidence="4" id="KW-0808">Transferase</keyword>
<evidence type="ECO:0000256" key="11">
    <source>
        <dbReference type="ARBA" id="ARBA00071571"/>
    </source>
</evidence>
<dbReference type="Gene3D" id="3.30.420.40">
    <property type="match status" value="2"/>
</dbReference>
<dbReference type="GO" id="GO:0005524">
    <property type="term" value="F:ATP binding"/>
    <property type="evidence" value="ECO:0007669"/>
    <property type="project" value="UniProtKB-KW"/>
</dbReference>
<dbReference type="InterPro" id="IPR000577">
    <property type="entry name" value="Carb_kinase_FGGY"/>
</dbReference>
<dbReference type="PROSITE" id="PS00933">
    <property type="entry name" value="FGGY_KINASES_1"/>
    <property type="match status" value="1"/>
</dbReference>
<proteinExistence type="inferred from homology"/>
<organism evidence="14 15">
    <name type="scientific">Angiostrongylus cantonensis</name>
    <name type="common">Rat lungworm</name>
    <dbReference type="NCBI Taxonomy" id="6313"/>
    <lineage>
        <taxon>Eukaryota</taxon>
        <taxon>Metazoa</taxon>
        <taxon>Ecdysozoa</taxon>
        <taxon>Nematoda</taxon>
        <taxon>Chromadorea</taxon>
        <taxon>Rhabditida</taxon>
        <taxon>Rhabditina</taxon>
        <taxon>Rhabditomorpha</taxon>
        <taxon>Strongyloidea</taxon>
        <taxon>Metastrongylidae</taxon>
        <taxon>Angiostrongylus</taxon>
    </lineage>
</organism>
<evidence type="ECO:0000256" key="5">
    <source>
        <dbReference type="ARBA" id="ARBA00022741"/>
    </source>
</evidence>
<dbReference type="STRING" id="6313.A0A0K0DD57"/>
<dbReference type="Pfam" id="PF02782">
    <property type="entry name" value="FGGY_C"/>
    <property type="match status" value="1"/>
</dbReference>
<dbReference type="NCBIfam" id="NF000756">
    <property type="entry name" value="PRK00047.1"/>
    <property type="match status" value="1"/>
</dbReference>
<evidence type="ECO:0000256" key="2">
    <source>
        <dbReference type="ARBA" id="ARBA00009156"/>
    </source>
</evidence>
<dbReference type="InterPro" id="IPR018485">
    <property type="entry name" value="FGGY_C"/>
</dbReference>
<evidence type="ECO:0000256" key="8">
    <source>
        <dbReference type="ARBA" id="ARBA00022840"/>
    </source>
</evidence>
<dbReference type="WBParaSite" id="ACAC_0000860201-mRNA-1">
    <property type="protein sequence ID" value="ACAC_0000860201-mRNA-1"/>
    <property type="gene ID" value="ACAC_0000860201"/>
</dbReference>
<dbReference type="PANTHER" id="PTHR10196:SF69">
    <property type="entry name" value="GLYCEROL KINASE"/>
    <property type="match status" value="1"/>
</dbReference>
<dbReference type="EC" id="2.7.1.30" evidence="3"/>
<dbReference type="AlphaFoldDB" id="A0A0K0DD57"/>
<dbReference type="InterPro" id="IPR018483">
    <property type="entry name" value="Carb_kinase_FGGY_CS"/>
</dbReference>
<sequence>MVLLAAIDQGTSSSRFLVFESDNGDLVASHQIEVRQLFPNPGWVEMDPVEIIDTVKECIRNVVDRLKSLGIAKDEIKSIGIANQRETTVVWDSQTGKPLANAIVWLDSRTSTLAEESIRRTESKSQDEFKEKTGLPIHPYFSALKLKWLIENEGLVKKALADGRLLFGTVDTWLIWKLTGEHLTDVTNASRTLLFDLHKRKWSTEMCEFFDIPQDILPRIMSSATTINSTTSLHLVVSGPLKGVAISGCLGDQQAAMVGHNCLQRGDTKNTYGTGTFMLCNIGPEPTIGKSGLLTTVGFQFGPEAPVVYALEGSGSIGGNVVRFLRDNFQFIKDTNEMEEICRSVDSTEGVVFVPCFTGLYTPHWDPTARGTIIGLTQVTSKAHVCLAALRAIAFQSAEMLEPMSLENALRCVYGTVVLSKLLRILEISFQTSKITEITGWGAAVAAGIGLQQISETTRIIEDHRPRSDDEQRAADMKQWKEAVKRACGWAHWDN</sequence>
<dbReference type="GO" id="GO:0006641">
    <property type="term" value="P:triglyceride metabolic process"/>
    <property type="evidence" value="ECO:0007669"/>
    <property type="project" value="TreeGrafter"/>
</dbReference>
<dbReference type="InterPro" id="IPR018484">
    <property type="entry name" value="FGGY_N"/>
</dbReference>
<reference evidence="14" key="1">
    <citation type="submission" date="2012-09" db="EMBL/GenBank/DDBJ databases">
        <authorList>
            <person name="Martin A.A."/>
        </authorList>
    </citation>
    <scope>NUCLEOTIDE SEQUENCE</scope>
</reference>
<name>A0A0K0DD57_ANGCA</name>
<dbReference type="SUPFAM" id="SSF53067">
    <property type="entry name" value="Actin-like ATPase domain"/>
    <property type="match status" value="2"/>
</dbReference>
<evidence type="ECO:0000259" key="12">
    <source>
        <dbReference type="Pfam" id="PF00370"/>
    </source>
</evidence>
<dbReference type="InterPro" id="IPR005999">
    <property type="entry name" value="Glycerol_kin"/>
</dbReference>
<dbReference type="GO" id="GO:0019563">
    <property type="term" value="P:glycerol catabolic process"/>
    <property type="evidence" value="ECO:0007669"/>
    <property type="project" value="UniProtKB-UniPathway"/>
</dbReference>
<dbReference type="UniPathway" id="UPA00618">
    <property type="reaction ID" value="UER00672"/>
</dbReference>
<keyword evidence="7" id="KW-0319">Glycerol metabolism</keyword>
<evidence type="ECO:0000256" key="4">
    <source>
        <dbReference type="ARBA" id="ARBA00022679"/>
    </source>
</evidence>
<evidence type="ECO:0000256" key="3">
    <source>
        <dbReference type="ARBA" id="ARBA00012099"/>
    </source>
</evidence>
<keyword evidence="5" id="KW-0547">Nucleotide-binding</keyword>
<dbReference type="Pfam" id="PF00370">
    <property type="entry name" value="FGGY_N"/>
    <property type="match status" value="1"/>
</dbReference>
<dbReference type="GO" id="GO:0005739">
    <property type="term" value="C:mitochondrion"/>
    <property type="evidence" value="ECO:0007669"/>
    <property type="project" value="TreeGrafter"/>
</dbReference>
<protein>
    <recommendedName>
        <fullName evidence="11">Probable glycerol kinase</fullName>
        <ecNumber evidence="3">2.7.1.30</ecNumber>
    </recommendedName>
    <alternativeName>
        <fullName evidence="9">ATP:glycerol 3-phosphotransferase</fullName>
    </alternativeName>
</protein>
<feature type="domain" description="Carbohydrate kinase FGGY N-terminal" evidence="12">
    <location>
        <begin position="5"/>
        <end position="259"/>
    </location>
</feature>
<dbReference type="PANTHER" id="PTHR10196">
    <property type="entry name" value="SUGAR KINASE"/>
    <property type="match status" value="1"/>
</dbReference>